<comment type="caution">
    <text evidence="2">The sequence shown here is derived from an EMBL/GenBank/DDBJ whole genome shotgun (WGS) entry which is preliminary data.</text>
</comment>
<accession>A0A9Q0G5N1</accession>
<dbReference type="Proteomes" id="UP001141552">
    <property type="component" value="Unassembled WGS sequence"/>
</dbReference>
<feature type="compositionally biased region" description="Low complexity" evidence="1">
    <location>
        <begin position="107"/>
        <end position="118"/>
    </location>
</feature>
<evidence type="ECO:0000313" key="2">
    <source>
        <dbReference type="EMBL" id="KAJ4843880.1"/>
    </source>
</evidence>
<feature type="non-terminal residue" evidence="2">
    <location>
        <position position="1"/>
    </location>
</feature>
<protein>
    <submittedName>
        <fullName evidence="2">Uncharacterized protein</fullName>
    </submittedName>
</protein>
<reference evidence="2" key="2">
    <citation type="journal article" date="2023" name="Plants (Basel)">
        <title>Annotation of the Turnera subulata (Passifloraceae) Draft Genome Reveals the S-Locus Evolved after the Divergence of Turneroideae from Passifloroideae in a Stepwise Manner.</title>
        <authorList>
            <person name="Henning P.M."/>
            <person name="Roalson E.H."/>
            <person name="Mir W."/>
            <person name="McCubbin A.G."/>
            <person name="Shore J.S."/>
        </authorList>
    </citation>
    <scope>NUCLEOTIDE SEQUENCE</scope>
    <source>
        <strain evidence="2">F60SS</strain>
    </source>
</reference>
<evidence type="ECO:0000313" key="3">
    <source>
        <dbReference type="Proteomes" id="UP001141552"/>
    </source>
</evidence>
<organism evidence="2 3">
    <name type="scientific">Turnera subulata</name>
    <dbReference type="NCBI Taxonomy" id="218843"/>
    <lineage>
        <taxon>Eukaryota</taxon>
        <taxon>Viridiplantae</taxon>
        <taxon>Streptophyta</taxon>
        <taxon>Embryophyta</taxon>
        <taxon>Tracheophyta</taxon>
        <taxon>Spermatophyta</taxon>
        <taxon>Magnoliopsida</taxon>
        <taxon>eudicotyledons</taxon>
        <taxon>Gunneridae</taxon>
        <taxon>Pentapetalae</taxon>
        <taxon>rosids</taxon>
        <taxon>fabids</taxon>
        <taxon>Malpighiales</taxon>
        <taxon>Passifloraceae</taxon>
        <taxon>Turnera</taxon>
    </lineage>
</organism>
<name>A0A9Q0G5N1_9ROSI</name>
<reference evidence="2" key="1">
    <citation type="submission" date="2022-02" db="EMBL/GenBank/DDBJ databases">
        <authorList>
            <person name="Henning P.M."/>
            <person name="McCubbin A.G."/>
            <person name="Shore J.S."/>
        </authorList>
    </citation>
    <scope>NUCLEOTIDE SEQUENCE</scope>
    <source>
        <strain evidence="2">F60SS</strain>
        <tissue evidence="2">Leaves</tissue>
    </source>
</reference>
<dbReference type="EMBL" id="JAKUCV010002119">
    <property type="protein sequence ID" value="KAJ4843880.1"/>
    <property type="molecule type" value="Genomic_DNA"/>
</dbReference>
<gene>
    <name evidence="2" type="ORF">Tsubulata_024358</name>
</gene>
<proteinExistence type="predicted"/>
<evidence type="ECO:0000256" key="1">
    <source>
        <dbReference type="SAM" id="MobiDB-lite"/>
    </source>
</evidence>
<sequence>NNSLTNHNSPSLFIFLSNTILSNSLPLKNLNTKNPTLSPSGSHCLSVWISSLPPSQSHPWCQFLCEPKRTPNRSIRAQGLHDPLYWCSKGTQHNTATHLKVEANPKSASALPLRSSSPIFQEAPNRTEPNTV</sequence>
<feature type="region of interest" description="Disordered" evidence="1">
    <location>
        <begin position="105"/>
        <end position="132"/>
    </location>
</feature>
<keyword evidence="3" id="KW-1185">Reference proteome</keyword>
<dbReference type="AlphaFoldDB" id="A0A9Q0G5N1"/>